<protein>
    <submittedName>
        <fullName evidence="1">Uncharacterized protein</fullName>
    </submittedName>
</protein>
<dbReference type="AlphaFoldDB" id="A0A6A3IAF5"/>
<dbReference type="EMBL" id="QXFV01002906">
    <property type="protein sequence ID" value="KAE8981986.1"/>
    <property type="molecule type" value="Genomic_DNA"/>
</dbReference>
<organism evidence="1 4">
    <name type="scientific">Phytophthora rubi</name>
    <dbReference type="NCBI Taxonomy" id="129364"/>
    <lineage>
        <taxon>Eukaryota</taxon>
        <taxon>Sar</taxon>
        <taxon>Stramenopiles</taxon>
        <taxon>Oomycota</taxon>
        <taxon>Peronosporomycetes</taxon>
        <taxon>Peronosporales</taxon>
        <taxon>Peronosporaceae</taxon>
        <taxon>Phytophthora</taxon>
    </lineage>
</organism>
<comment type="caution">
    <text evidence="1">The sequence shown here is derived from an EMBL/GenBank/DDBJ whole genome shotgun (WGS) entry which is preliminary data.</text>
</comment>
<dbReference type="OrthoDB" id="140382at2759"/>
<proteinExistence type="predicted"/>
<evidence type="ECO:0000313" key="3">
    <source>
        <dbReference type="Proteomes" id="UP000429607"/>
    </source>
</evidence>
<gene>
    <name evidence="2" type="ORF">PR001_g23847</name>
    <name evidence="1" type="ORF">PR002_g24261</name>
</gene>
<reference evidence="3 4" key="1">
    <citation type="submission" date="2018-09" db="EMBL/GenBank/DDBJ databases">
        <title>Genomic investigation of the strawberry pathogen Phytophthora fragariae indicates pathogenicity is determined by transcriptional variation in three key races.</title>
        <authorList>
            <person name="Adams T.M."/>
            <person name="Armitage A.D."/>
            <person name="Sobczyk M.K."/>
            <person name="Bates H.J."/>
            <person name="Dunwell J.M."/>
            <person name="Nellist C.F."/>
            <person name="Harrison R.J."/>
        </authorList>
    </citation>
    <scope>NUCLEOTIDE SEQUENCE [LARGE SCALE GENOMIC DNA]</scope>
    <source>
        <strain evidence="2 3">SCRP249</strain>
        <strain evidence="1 4">SCRP324</strain>
    </source>
</reference>
<evidence type="ECO:0000313" key="1">
    <source>
        <dbReference type="EMBL" id="KAE8979979.1"/>
    </source>
</evidence>
<dbReference type="Proteomes" id="UP000435112">
    <property type="component" value="Unassembled WGS sequence"/>
</dbReference>
<dbReference type="EMBL" id="QXFU01002941">
    <property type="protein sequence ID" value="KAE8979979.1"/>
    <property type="molecule type" value="Genomic_DNA"/>
</dbReference>
<feature type="non-terminal residue" evidence="1">
    <location>
        <position position="416"/>
    </location>
</feature>
<dbReference type="Proteomes" id="UP000429607">
    <property type="component" value="Unassembled WGS sequence"/>
</dbReference>
<accession>A0A6A3IAF5</accession>
<sequence length="416" mass="45785">MLQEELMVAGHPVLEDVQSALAHVETRAQLHAADMERRFMSSTCGTLADVEARLQNQLEDALRATQSVVMTAATDASRSHIAYTDEVVGRVHSQLEAVLESYDAHARAAQEYSGAAQLQACQAHFSETVDSTRHWLEEPVSCQTRASIDGIKEIATEREHTIDRITQLETRMQLKVDEAVTAFAESCAAVEIRVKADTEGLVNVVGDKIQACETHLHNVVDEEVAEVEKRMQLSLDAALKAVELQTSDRLRVTEARLNENMHAFQLRAQHDLHSGIGSRLELHLNDLLQVSTAQLSTDTTKQVVAEVLQSEARILHTQNNHHQQLQVTQADAMKQLEARLMTALRTSRSTDAVKTNKSMKAMEERLDNRMSTFISSAVAKELLKASNILEVTNSPADDNLQVAIGTGANAVSATST</sequence>
<name>A0A6A3IAF5_9STRA</name>
<evidence type="ECO:0000313" key="4">
    <source>
        <dbReference type="Proteomes" id="UP000435112"/>
    </source>
</evidence>
<evidence type="ECO:0000313" key="2">
    <source>
        <dbReference type="EMBL" id="KAE8981986.1"/>
    </source>
</evidence>